<sequence length="369" mass="40846">MNAPCSTGMEWAAHLGLPPIRALPPTFGSPCAAPPCPRFVHRDSSAVPTSIFKPPAEQRFSLIVPTSLIERNFDMNFVLQCGLTVVFKRLNRDPSQPAETLEAVHGCLSRHLSPIGLTSYRVTGHQPAGVGSGCSLHSWSVEDGCLVVEVASRHHRQRQQLISDAQESAPVPARRLFGDCLPSPATIRKERPPRDESPESPEEHPYPLQNQHGCHNLLPQQLQEASETSTTDVTTLRLLQEIQSDDSGHKVTEDVTIAVPSSCEGESSSSLPAWDDSPETYKDITEPSQVLSKPAQEACISRRHDNMVVTTPDKRPKRHRRCPTWYSKDEELSTAFPGIDLLLAAHMVLVQQEASRPKRLRRPNSLFVH</sequence>
<organism evidence="2 3">
    <name type="scientific">Volvox africanus</name>
    <dbReference type="NCBI Taxonomy" id="51714"/>
    <lineage>
        <taxon>Eukaryota</taxon>
        <taxon>Viridiplantae</taxon>
        <taxon>Chlorophyta</taxon>
        <taxon>core chlorophytes</taxon>
        <taxon>Chlorophyceae</taxon>
        <taxon>CS clade</taxon>
        <taxon>Chlamydomonadales</taxon>
        <taxon>Volvocaceae</taxon>
        <taxon>Volvox</taxon>
    </lineage>
</organism>
<keyword evidence="3" id="KW-1185">Reference proteome</keyword>
<evidence type="ECO:0000256" key="1">
    <source>
        <dbReference type="SAM" id="MobiDB-lite"/>
    </source>
</evidence>
<feature type="region of interest" description="Disordered" evidence="1">
    <location>
        <begin position="176"/>
        <end position="208"/>
    </location>
</feature>
<comment type="caution">
    <text evidence="2">The sequence shown here is derived from an EMBL/GenBank/DDBJ whole genome shotgun (WGS) entry which is preliminary data.</text>
</comment>
<protein>
    <submittedName>
        <fullName evidence="2">Uncharacterized protein</fullName>
    </submittedName>
</protein>
<gene>
    <name evidence="2" type="ORF">Vafri_4128</name>
</gene>
<evidence type="ECO:0000313" key="3">
    <source>
        <dbReference type="Proteomes" id="UP000747399"/>
    </source>
</evidence>
<proteinExistence type="predicted"/>
<name>A0A8J4EX12_9CHLO</name>
<dbReference type="AlphaFoldDB" id="A0A8J4EX12"/>
<dbReference type="EMBL" id="BNCO01000004">
    <property type="protein sequence ID" value="GIL47270.1"/>
    <property type="molecule type" value="Genomic_DNA"/>
</dbReference>
<feature type="compositionally biased region" description="Basic and acidic residues" evidence="1">
    <location>
        <begin position="187"/>
        <end position="205"/>
    </location>
</feature>
<dbReference type="Proteomes" id="UP000747399">
    <property type="component" value="Unassembled WGS sequence"/>
</dbReference>
<reference evidence="2" key="1">
    <citation type="journal article" date="2021" name="Proc. Natl. Acad. Sci. U.S.A.">
        <title>Three genomes in the algal genus Volvox reveal the fate of a haploid sex-determining region after a transition to homothallism.</title>
        <authorList>
            <person name="Yamamoto K."/>
            <person name="Hamaji T."/>
            <person name="Kawai-Toyooka H."/>
            <person name="Matsuzaki R."/>
            <person name="Takahashi F."/>
            <person name="Nishimura Y."/>
            <person name="Kawachi M."/>
            <person name="Noguchi H."/>
            <person name="Minakuchi Y."/>
            <person name="Umen J.G."/>
            <person name="Toyoda A."/>
            <person name="Nozaki H."/>
        </authorList>
    </citation>
    <scope>NUCLEOTIDE SEQUENCE</scope>
    <source>
        <strain evidence="2">NIES-3780</strain>
    </source>
</reference>
<accession>A0A8J4EX12</accession>
<evidence type="ECO:0000313" key="2">
    <source>
        <dbReference type="EMBL" id="GIL47270.1"/>
    </source>
</evidence>